<sequence length="70" mass="7911">MLTANEVRNSRILNIFTKADDDLRHGFSNGTAADREKSIPMQRTGSYVSDGHIRLEIGKSVEEKRYVLSD</sequence>
<protein>
    <submittedName>
        <fullName evidence="2">FHA domain-containing protein</fullName>
    </submittedName>
</protein>
<evidence type="ECO:0000313" key="2">
    <source>
        <dbReference type="WBParaSite" id="SMUV_0000467501-mRNA-1"/>
    </source>
</evidence>
<reference evidence="2" key="1">
    <citation type="submission" date="2017-02" db="UniProtKB">
        <authorList>
            <consortium name="WormBaseParasite"/>
        </authorList>
    </citation>
    <scope>IDENTIFICATION</scope>
</reference>
<name>A0A0N5AJN0_9BILA</name>
<dbReference type="Proteomes" id="UP000046393">
    <property type="component" value="Unplaced"/>
</dbReference>
<evidence type="ECO:0000313" key="1">
    <source>
        <dbReference type="Proteomes" id="UP000046393"/>
    </source>
</evidence>
<accession>A0A0N5AJN0</accession>
<keyword evidence="1" id="KW-1185">Reference proteome</keyword>
<dbReference type="AlphaFoldDB" id="A0A0N5AJN0"/>
<proteinExistence type="predicted"/>
<organism evidence="1 2">
    <name type="scientific">Syphacia muris</name>
    <dbReference type="NCBI Taxonomy" id="451379"/>
    <lineage>
        <taxon>Eukaryota</taxon>
        <taxon>Metazoa</taxon>
        <taxon>Ecdysozoa</taxon>
        <taxon>Nematoda</taxon>
        <taxon>Chromadorea</taxon>
        <taxon>Rhabditida</taxon>
        <taxon>Spirurina</taxon>
        <taxon>Oxyuridomorpha</taxon>
        <taxon>Oxyuroidea</taxon>
        <taxon>Oxyuridae</taxon>
        <taxon>Syphacia</taxon>
    </lineage>
</organism>
<dbReference type="WBParaSite" id="SMUV_0000467501-mRNA-1">
    <property type="protein sequence ID" value="SMUV_0000467501-mRNA-1"/>
    <property type="gene ID" value="SMUV_0000467501"/>
</dbReference>